<dbReference type="SMART" id="SM00966">
    <property type="entry name" value="SpoVT_AbrB"/>
    <property type="match status" value="1"/>
</dbReference>
<accession>A0A133UKL3</accession>
<dbReference type="EMBL" id="LHXO01000041">
    <property type="protein sequence ID" value="KXA94744.1"/>
    <property type="molecule type" value="Genomic_DNA"/>
</dbReference>
<dbReference type="NCBIfam" id="TIGR01439">
    <property type="entry name" value="lp_hng_hel_AbrB"/>
    <property type="match status" value="1"/>
</dbReference>
<keyword evidence="3" id="KW-1185">Reference proteome</keyword>
<dbReference type="SUPFAM" id="SSF89447">
    <property type="entry name" value="AbrB/MazE/MraZ-like"/>
    <property type="match status" value="1"/>
</dbReference>
<feature type="domain" description="SpoVT-AbrB" evidence="1">
    <location>
        <begin position="5"/>
        <end position="48"/>
    </location>
</feature>
<dbReference type="InterPro" id="IPR007159">
    <property type="entry name" value="SpoVT-AbrB_dom"/>
</dbReference>
<dbReference type="AlphaFoldDB" id="A0A133UKL3"/>
<dbReference type="InterPro" id="IPR037914">
    <property type="entry name" value="SpoVT-AbrB_sf"/>
</dbReference>
<dbReference type="Gene3D" id="2.10.260.10">
    <property type="match status" value="1"/>
</dbReference>
<sequence length="82" mass="9692">MVPRVKVTEKGQATIPKRLRDKYEIEEFVVVEDTGSGVLMRPLPKLSEERGSLRHLFDESVEELLESARKEDRERERRLERI</sequence>
<evidence type="ECO:0000313" key="3">
    <source>
        <dbReference type="Proteomes" id="UP000070284"/>
    </source>
</evidence>
<dbReference type="Proteomes" id="UP000070284">
    <property type="component" value="Unassembled WGS sequence"/>
</dbReference>
<protein>
    <recommendedName>
        <fullName evidence="1">SpoVT-AbrB domain-containing protein</fullName>
    </recommendedName>
</protein>
<proteinExistence type="predicted"/>
<name>A0A133UKL3_9EURY</name>
<comment type="caution">
    <text evidence="2">The sequence shown here is derived from an EMBL/GenBank/DDBJ whole genome shotgun (WGS) entry which is preliminary data.</text>
</comment>
<reference evidence="2 3" key="1">
    <citation type="journal article" date="2016" name="Sci. Rep.">
        <title>Metabolic traits of an uncultured archaeal lineage -MSBL1- from brine pools of the Red Sea.</title>
        <authorList>
            <person name="Mwirichia R."/>
            <person name="Alam I."/>
            <person name="Rashid M."/>
            <person name="Vinu M."/>
            <person name="Ba-Alawi W."/>
            <person name="Anthony Kamau A."/>
            <person name="Kamanda Ngugi D."/>
            <person name="Goker M."/>
            <person name="Klenk H.P."/>
            <person name="Bajic V."/>
            <person name="Stingl U."/>
        </authorList>
    </citation>
    <scope>NUCLEOTIDE SEQUENCE [LARGE SCALE GENOMIC DNA]</scope>
    <source>
        <strain evidence="2">SCGC-AAA259E19</strain>
    </source>
</reference>
<evidence type="ECO:0000259" key="1">
    <source>
        <dbReference type="SMART" id="SM00966"/>
    </source>
</evidence>
<gene>
    <name evidence="2" type="ORF">AKJ65_03510</name>
</gene>
<evidence type="ECO:0000313" key="2">
    <source>
        <dbReference type="EMBL" id="KXA94744.1"/>
    </source>
</evidence>
<dbReference type="GO" id="GO:0003677">
    <property type="term" value="F:DNA binding"/>
    <property type="evidence" value="ECO:0007669"/>
    <property type="project" value="InterPro"/>
</dbReference>
<organism evidence="2 3">
    <name type="scientific">candidate division MSBL1 archaeon SCGC-AAA259E19</name>
    <dbReference type="NCBI Taxonomy" id="1698264"/>
    <lineage>
        <taxon>Archaea</taxon>
        <taxon>Methanobacteriati</taxon>
        <taxon>Methanobacteriota</taxon>
        <taxon>candidate division MSBL1</taxon>
    </lineage>
</organism>